<dbReference type="EMBL" id="DRMS01000464">
    <property type="protein sequence ID" value="HFC93574.1"/>
    <property type="molecule type" value="Genomic_DNA"/>
</dbReference>
<gene>
    <name evidence="1" type="ORF">ENJ51_12265</name>
</gene>
<proteinExistence type="predicted"/>
<dbReference type="AlphaFoldDB" id="A0A7V2WW69"/>
<organism evidence="1">
    <name type="scientific">Leucothrix mucor</name>
    <dbReference type="NCBI Taxonomy" id="45248"/>
    <lineage>
        <taxon>Bacteria</taxon>
        <taxon>Pseudomonadati</taxon>
        <taxon>Pseudomonadota</taxon>
        <taxon>Gammaproteobacteria</taxon>
        <taxon>Thiotrichales</taxon>
        <taxon>Thiotrichaceae</taxon>
        <taxon>Leucothrix</taxon>
    </lineage>
</organism>
<accession>A0A7V2WW69</accession>
<evidence type="ECO:0000313" key="1">
    <source>
        <dbReference type="EMBL" id="HFC93574.1"/>
    </source>
</evidence>
<comment type="caution">
    <text evidence="1">The sequence shown here is derived from an EMBL/GenBank/DDBJ whole genome shotgun (WGS) entry which is preliminary data.</text>
</comment>
<dbReference type="Proteomes" id="UP000885750">
    <property type="component" value="Unassembled WGS sequence"/>
</dbReference>
<sequence>MSDKNYSEEQMISITKVTMRYLDSWRLKSDEIINVLGLDEKTRKRSLQNFRAGSKTLPQETEVMKRVEHIAGIVAALRTAYPMNAQMRARWLYKPCRRFQGNPPLSVMLTEGMNGLIKARIEIDCAYGWEISEQMKVKLQGR</sequence>
<name>A0A7V2WW69_LEUMU</name>
<reference evidence="1" key="1">
    <citation type="journal article" date="2020" name="mSystems">
        <title>Genome- and Community-Level Interaction Insights into Carbon Utilization and Element Cycling Functions of Hydrothermarchaeota in Hydrothermal Sediment.</title>
        <authorList>
            <person name="Zhou Z."/>
            <person name="Liu Y."/>
            <person name="Xu W."/>
            <person name="Pan J."/>
            <person name="Luo Z.H."/>
            <person name="Li M."/>
        </authorList>
    </citation>
    <scope>NUCLEOTIDE SEQUENCE [LARGE SCALE GENOMIC DNA]</scope>
    <source>
        <strain evidence="1">HyVt-493</strain>
    </source>
</reference>
<protein>
    <submittedName>
        <fullName evidence="1">DUF2384 domain-containing protein</fullName>
    </submittedName>
</protein>